<dbReference type="Proteomes" id="UP000053127">
    <property type="component" value="Unassembled WGS sequence"/>
</dbReference>
<dbReference type="RefSeq" id="WP_079071753.1">
    <property type="nucleotide sequence ID" value="NZ_KQ948225.1"/>
</dbReference>
<feature type="compositionally biased region" description="Pro residues" evidence="1">
    <location>
        <begin position="97"/>
        <end position="107"/>
    </location>
</feature>
<comment type="caution">
    <text evidence="2">The sequence shown here is derived from an EMBL/GenBank/DDBJ whole genome shotgun (WGS) entry which is preliminary data.</text>
</comment>
<feature type="region of interest" description="Disordered" evidence="1">
    <location>
        <begin position="19"/>
        <end position="39"/>
    </location>
</feature>
<dbReference type="AlphaFoldDB" id="A0A101NVN0"/>
<feature type="compositionally biased region" description="Low complexity" evidence="1">
    <location>
        <begin position="108"/>
        <end position="126"/>
    </location>
</feature>
<evidence type="ECO:0000313" key="2">
    <source>
        <dbReference type="EMBL" id="KUM99902.1"/>
    </source>
</evidence>
<accession>A0A101NVN0</accession>
<dbReference type="EMBL" id="LMWN01000059">
    <property type="protein sequence ID" value="KUM99902.1"/>
    <property type="molecule type" value="Genomic_DNA"/>
</dbReference>
<sequence length="126" mass="13632">MGTDLLDGTPEPLRAAIVDGDEHPSEPYDALDAAGAGPSERWSVTETSAGHLTWGYVLRPEGIEVIHLEAFARGPIVTWETDPQARFGGDWRWHLGHPPPTTLPPRATPVMPASAPATRARPVARR</sequence>
<dbReference type="STRING" id="67386.AQI95_35895"/>
<evidence type="ECO:0000256" key="1">
    <source>
        <dbReference type="SAM" id="MobiDB-lite"/>
    </source>
</evidence>
<feature type="region of interest" description="Disordered" evidence="1">
    <location>
        <begin position="92"/>
        <end position="126"/>
    </location>
</feature>
<reference evidence="2 3" key="1">
    <citation type="submission" date="2015-10" db="EMBL/GenBank/DDBJ databases">
        <title>Draft genome sequence of Streptomyces yokosukanensis DSM 40224, type strain for the species Streptomyces yokosukanensis.</title>
        <authorList>
            <person name="Ruckert C."/>
            <person name="Winkler A."/>
            <person name="Kalinowski J."/>
            <person name="Kampfer P."/>
            <person name="Glaeser S."/>
        </authorList>
    </citation>
    <scope>NUCLEOTIDE SEQUENCE [LARGE SCALE GENOMIC DNA]</scope>
    <source>
        <strain evidence="2 3">DSM 40224</strain>
    </source>
</reference>
<dbReference type="OrthoDB" id="4197329at2"/>
<protein>
    <submittedName>
        <fullName evidence="2">Uncharacterized protein</fullName>
    </submittedName>
</protein>
<evidence type="ECO:0000313" key="3">
    <source>
        <dbReference type="Proteomes" id="UP000053127"/>
    </source>
</evidence>
<name>A0A101NVN0_9ACTN</name>
<keyword evidence="3" id="KW-1185">Reference proteome</keyword>
<organism evidence="2 3">
    <name type="scientific">Streptomyces yokosukanensis</name>
    <dbReference type="NCBI Taxonomy" id="67386"/>
    <lineage>
        <taxon>Bacteria</taxon>
        <taxon>Bacillati</taxon>
        <taxon>Actinomycetota</taxon>
        <taxon>Actinomycetes</taxon>
        <taxon>Kitasatosporales</taxon>
        <taxon>Streptomycetaceae</taxon>
        <taxon>Streptomyces</taxon>
    </lineage>
</organism>
<gene>
    <name evidence="2" type="ORF">AQI95_35895</name>
</gene>
<proteinExistence type="predicted"/>